<evidence type="ECO:0000256" key="4">
    <source>
        <dbReference type="ARBA" id="ARBA00022801"/>
    </source>
</evidence>
<evidence type="ECO:0000256" key="6">
    <source>
        <dbReference type="ARBA" id="ARBA00049972"/>
    </source>
</evidence>
<dbReference type="GO" id="GO:0006508">
    <property type="term" value="P:proteolysis"/>
    <property type="evidence" value="ECO:0007669"/>
    <property type="project" value="UniProtKB-KW"/>
</dbReference>
<dbReference type="GO" id="GO:0030145">
    <property type="term" value="F:manganese ion binding"/>
    <property type="evidence" value="ECO:0007669"/>
    <property type="project" value="InterPro"/>
</dbReference>
<dbReference type="GO" id="GO:0005737">
    <property type="term" value="C:cytoplasm"/>
    <property type="evidence" value="ECO:0007669"/>
    <property type="project" value="InterPro"/>
</dbReference>
<keyword evidence="12" id="KW-1185">Reference proteome</keyword>
<dbReference type="InterPro" id="IPR000819">
    <property type="entry name" value="Peptidase_M17_C"/>
</dbReference>
<dbReference type="PANTHER" id="PTHR11963:SF23">
    <property type="entry name" value="CYTOSOL AMINOPEPTIDASE"/>
    <property type="match status" value="1"/>
</dbReference>
<dbReference type="Proteomes" id="UP000655208">
    <property type="component" value="Unassembled WGS sequence"/>
</dbReference>
<evidence type="ECO:0000313" key="12">
    <source>
        <dbReference type="Proteomes" id="UP000655208"/>
    </source>
</evidence>
<comment type="caution">
    <text evidence="11">The sequence shown here is derived from an EMBL/GenBank/DDBJ whole genome shotgun (WGS) entry which is preliminary data.</text>
</comment>
<proteinExistence type="inferred from homology"/>
<comment type="similarity">
    <text evidence="1">Belongs to the peptidase M17 family.</text>
</comment>
<name>A0A917SSL0_9ACTN</name>
<evidence type="ECO:0000256" key="5">
    <source>
        <dbReference type="ARBA" id="ARBA00033172"/>
    </source>
</evidence>
<keyword evidence="2 11" id="KW-0031">Aminopeptidase</keyword>
<evidence type="ECO:0000259" key="10">
    <source>
        <dbReference type="Pfam" id="PF00883"/>
    </source>
</evidence>
<protein>
    <recommendedName>
        <fullName evidence="7">Probable cytosol aminopeptidase</fullName>
    </recommendedName>
    <alternativeName>
        <fullName evidence="8">Leucine aminopeptidase</fullName>
    </alternativeName>
    <alternativeName>
        <fullName evidence="5">Leucyl aminopeptidase</fullName>
    </alternativeName>
</protein>
<evidence type="ECO:0000256" key="7">
    <source>
        <dbReference type="ARBA" id="ARBA00050021"/>
    </source>
</evidence>
<dbReference type="Pfam" id="PF00883">
    <property type="entry name" value="Peptidase_M17"/>
    <property type="match status" value="1"/>
</dbReference>
<evidence type="ECO:0000313" key="11">
    <source>
        <dbReference type="EMBL" id="GGL96932.1"/>
    </source>
</evidence>
<dbReference type="SUPFAM" id="SSF53187">
    <property type="entry name" value="Zn-dependent exopeptidases"/>
    <property type="match status" value="1"/>
</dbReference>
<reference evidence="11" key="2">
    <citation type="submission" date="2020-09" db="EMBL/GenBank/DDBJ databases">
        <authorList>
            <person name="Sun Q."/>
            <person name="Zhou Y."/>
        </authorList>
    </citation>
    <scope>NUCLEOTIDE SEQUENCE</scope>
    <source>
        <strain evidence="11">CGMCC 4.7308</strain>
    </source>
</reference>
<gene>
    <name evidence="11" type="primary">pepA</name>
    <name evidence="11" type="ORF">GCM10011594_15870</name>
</gene>
<feature type="region of interest" description="Disordered" evidence="9">
    <location>
        <begin position="1"/>
        <end position="46"/>
    </location>
</feature>
<accession>A0A917SSL0</accession>
<organism evidence="11 12">
    <name type="scientific">Nakamurella endophytica</name>
    <dbReference type="NCBI Taxonomy" id="1748367"/>
    <lineage>
        <taxon>Bacteria</taxon>
        <taxon>Bacillati</taxon>
        <taxon>Actinomycetota</taxon>
        <taxon>Actinomycetes</taxon>
        <taxon>Nakamurellales</taxon>
        <taxon>Nakamurellaceae</taxon>
        <taxon>Nakamurella</taxon>
    </lineage>
</organism>
<evidence type="ECO:0000256" key="8">
    <source>
        <dbReference type="ARBA" id="ARBA00050061"/>
    </source>
</evidence>
<dbReference type="EMBL" id="BMNA01000003">
    <property type="protein sequence ID" value="GGL96932.1"/>
    <property type="molecule type" value="Genomic_DNA"/>
</dbReference>
<feature type="compositionally biased region" description="Basic and acidic residues" evidence="9">
    <location>
        <begin position="24"/>
        <end position="42"/>
    </location>
</feature>
<sequence>MSSARDWPAEMDRAAAAAVAGDPQVRRAEDDPRPARRIRAVDQRPPGAASWLPFGGGLGELATDPDDPSVLLVGVGPADGRTPETLLRAGRAAGAAITGDDPVLVEALAGPGDAATLTAAWIDGVVSGRTTAAPLVLPAADGLATAVEAGVAAAQATALARVLTNAPANVLTPAEAAERAARVAADAGLEVEVLDEDGLRRAGCGGILAVGAGSTHPPRLVTLTYRGQAPSRTVALTGKGVTFDSGGLSLKSPAAMMPMRNDMAGAAAVLAVMAVLPRLAPRLTVHAVLPFAENLPGGRATRPGDVVTAADGTEIQILDTDFEGRLLLADALVLASRTRPDLLVDLATLTYQVIIGLGPEIGGLVGRDGPLTDRLLRAGAEAGEPWWPLPFDRRYQAQMRTPSGMRNHPLHDSGRAITAALFLDAFVPPEIPWVHGDIAGPAWVGDASGDGATGFGVRTLLRLLTGLAGD</sequence>
<comment type="function">
    <text evidence="6">Presumably involved in the processing and regular turnover of intracellular proteins. Catalyzes the removal of unsubstituted N-terminal amino acids from various peptides.</text>
</comment>
<evidence type="ECO:0000256" key="9">
    <source>
        <dbReference type="SAM" id="MobiDB-lite"/>
    </source>
</evidence>
<evidence type="ECO:0000256" key="3">
    <source>
        <dbReference type="ARBA" id="ARBA00022670"/>
    </source>
</evidence>
<keyword evidence="4" id="KW-0378">Hydrolase</keyword>
<evidence type="ECO:0000256" key="1">
    <source>
        <dbReference type="ARBA" id="ARBA00009528"/>
    </source>
</evidence>
<evidence type="ECO:0000256" key="2">
    <source>
        <dbReference type="ARBA" id="ARBA00022438"/>
    </source>
</evidence>
<dbReference type="GO" id="GO:0070006">
    <property type="term" value="F:metalloaminopeptidase activity"/>
    <property type="evidence" value="ECO:0007669"/>
    <property type="project" value="InterPro"/>
</dbReference>
<keyword evidence="3" id="KW-0645">Protease</keyword>
<dbReference type="PANTHER" id="PTHR11963">
    <property type="entry name" value="LEUCINE AMINOPEPTIDASE-RELATED"/>
    <property type="match status" value="1"/>
</dbReference>
<dbReference type="InterPro" id="IPR011356">
    <property type="entry name" value="Leucine_aapep/pepB"/>
</dbReference>
<dbReference type="RefSeq" id="WP_188941006.1">
    <property type="nucleotide sequence ID" value="NZ_BMNA01000003.1"/>
</dbReference>
<reference evidence="11" key="1">
    <citation type="journal article" date="2014" name="Int. J. Syst. Evol. Microbiol.">
        <title>Complete genome sequence of Corynebacterium casei LMG S-19264T (=DSM 44701T), isolated from a smear-ripened cheese.</title>
        <authorList>
            <consortium name="US DOE Joint Genome Institute (JGI-PGF)"/>
            <person name="Walter F."/>
            <person name="Albersmeier A."/>
            <person name="Kalinowski J."/>
            <person name="Ruckert C."/>
        </authorList>
    </citation>
    <scope>NUCLEOTIDE SEQUENCE</scope>
    <source>
        <strain evidence="11">CGMCC 4.7308</strain>
    </source>
</reference>
<dbReference type="PRINTS" id="PR00481">
    <property type="entry name" value="LAMNOPPTDASE"/>
</dbReference>
<feature type="domain" description="Cytosol aminopeptidase" evidence="10">
    <location>
        <begin position="159"/>
        <end position="460"/>
    </location>
</feature>
<dbReference type="Gene3D" id="3.40.630.10">
    <property type="entry name" value="Zn peptidases"/>
    <property type="match status" value="1"/>
</dbReference>
<dbReference type="AlphaFoldDB" id="A0A917SSL0"/>